<dbReference type="RefSeq" id="WP_102924380.1">
    <property type="nucleotide sequence ID" value="NZ_LJSN01000002.1"/>
</dbReference>
<dbReference type="InterPro" id="IPR007048">
    <property type="entry name" value="IraD/Gp25-like"/>
</dbReference>
<name>A0A2N8PP90_STRNR</name>
<reference evidence="3" key="1">
    <citation type="submission" date="2015-09" db="EMBL/GenBank/DDBJ databases">
        <authorList>
            <person name="Graham D.E."/>
            <person name="Mahan K.M."/>
            <person name="Klingeman D.M."/>
            <person name="Fida T."/>
            <person name="Giannone R.J."/>
            <person name="Hettich R.L."/>
            <person name="Parry R.J."/>
            <person name="Spain J.C."/>
        </authorList>
    </citation>
    <scope>NUCLEOTIDE SEQUENCE [LARGE SCALE GENOMIC DNA]</scope>
    <source>
        <strain evidence="3">JCM 4701</strain>
    </source>
</reference>
<evidence type="ECO:0000313" key="2">
    <source>
        <dbReference type="EMBL" id="PNE42848.1"/>
    </source>
</evidence>
<dbReference type="AlphaFoldDB" id="A0A2N8PP90"/>
<sequence>MSVSEIVGSGWSFPADWSAQRNAKLTGGVESIEQAMYLILATSPGERPMRPEFGCGIHQLIFEPVNATTVALMEQEVRQALERWEPRAEIDDVVVTGDETDEALMYIDIHFHARASNDPRNLVFPFYTIPSPAPDVP</sequence>
<organism evidence="2 3">
    <name type="scientific">Streptomyces noursei</name>
    <name type="common">Streptomyces albulus</name>
    <dbReference type="NCBI Taxonomy" id="1971"/>
    <lineage>
        <taxon>Bacteria</taxon>
        <taxon>Bacillati</taxon>
        <taxon>Actinomycetota</taxon>
        <taxon>Actinomycetes</taxon>
        <taxon>Kitasatosporales</taxon>
        <taxon>Streptomycetaceae</taxon>
        <taxon>Streptomyces</taxon>
    </lineage>
</organism>
<comment type="caution">
    <text evidence="2">The sequence shown here is derived from an EMBL/GenBank/DDBJ whole genome shotgun (WGS) entry which is preliminary data.</text>
</comment>
<evidence type="ECO:0000313" key="3">
    <source>
        <dbReference type="Proteomes" id="UP000236047"/>
    </source>
</evidence>
<dbReference type="SUPFAM" id="SSF160719">
    <property type="entry name" value="gpW/gp25-like"/>
    <property type="match status" value="1"/>
</dbReference>
<accession>A0A2N8PP90</accession>
<dbReference type="Pfam" id="PF04965">
    <property type="entry name" value="GPW_gp25"/>
    <property type="match status" value="1"/>
</dbReference>
<proteinExistence type="predicted"/>
<gene>
    <name evidence="2" type="ORF">AOB60_01485</name>
</gene>
<keyword evidence="3" id="KW-1185">Reference proteome</keyword>
<dbReference type="Gene3D" id="3.10.450.40">
    <property type="match status" value="1"/>
</dbReference>
<dbReference type="Proteomes" id="UP000236047">
    <property type="component" value="Unassembled WGS sequence"/>
</dbReference>
<dbReference type="EMBL" id="LJSN01000002">
    <property type="protein sequence ID" value="PNE42848.1"/>
    <property type="molecule type" value="Genomic_DNA"/>
</dbReference>
<feature type="domain" description="IraD/Gp25-like" evidence="1">
    <location>
        <begin position="29"/>
        <end position="117"/>
    </location>
</feature>
<evidence type="ECO:0000259" key="1">
    <source>
        <dbReference type="Pfam" id="PF04965"/>
    </source>
</evidence>
<protein>
    <submittedName>
        <fullName evidence="2">Baseplate protein</fullName>
    </submittedName>
</protein>